<dbReference type="EMBL" id="JAENRR010000040">
    <property type="protein sequence ID" value="MBK3518722.1"/>
    <property type="molecule type" value="Genomic_DNA"/>
</dbReference>
<keyword evidence="2" id="KW-1185">Reference proteome</keyword>
<sequence length="211" mass="24605">MNTTLTTTNIGKAELKSLRALAKRHNLKQVDFINHSIAYFKKTGINPADKIFSPREEIKTLSKRVDQVILFIRTHEEKHMTPLLDEMTIVNRRLQSRLEDQVTMPYFRKLIDIMSVLLETTEITRKSNERQFNSLNEKLSVLPSHIYSLDEKVDKLPSEINMGNHMLVLLKQLIEHFYSSLENRNTLGQFKQEEVNQFNAIVHKFNQILGG</sequence>
<protein>
    <recommendedName>
        <fullName evidence="3">Clindamycin resistance transfer factor BtgA</fullName>
    </recommendedName>
</protein>
<dbReference type="NCBIfam" id="NF041200">
    <property type="entry name" value="mob_BfmA_Nterm"/>
    <property type="match status" value="1"/>
</dbReference>
<gene>
    <name evidence="1" type="ORF">JIV24_15350</name>
</gene>
<organism evidence="1 2">
    <name type="scientific">Carboxylicivirga marina</name>
    <dbReference type="NCBI Taxonomy" id="2800988"/>
    <lineage>
        <taxon>Bacteria</taxon>
        <taxon>Pseudomonadati</taxon>
        <taxon>Bacteroidota</taxon>
        <taxon>Bacteroidia</taxon>
        <taxon>Marinilabiliales</taxon>
        <taxon>Marinilabiliaceae</taxon>
        <taxon>Carboxylicivirga</taxon>
    </lineage>
</organism>
<dbReference type="Proteomes" id="UP000605676">
    <property type="component" value="Unassembled WGS sequence"/>
</dbReference>
<evidence type="ECO:0000313" key="1">
    <source>
        <dbReference type="EMBL" id="MBK3518722.1"/>
    </source>
</evidence>
<accession>A0ABS1HMF1</accession>
<dbReference type="RefSeq" id="WP_200465948.1">
    <property type="nucleotide sequence ID" value="NZ_JAENRR010000040.1"/>
</dbReference>
<dbReference type="InterPro" id="IPR048012">
    <property type="entry name" value="BfmA-like_N"/>
</dbReference>
<evidence type="ECO:0008006" key="3">
    <source>
        <dbReference type="Google" id="ProtNLM"/>
    </source>
</evidence>
<proteinExistence type="predicted"/>
<comment type="caution">
    <text evidence="1">The sequence shown here is derived from an EMBL/GenBank/DDBJ whole genome shotgun (WGS) entry which is preliminary data.</text>
</comment>
<name>A0ABS1HMF1_9BACT</name>
<evidence type="ECO:0000313" key="2">
    <source>
        <dbReference type="Proteomes" id="UP000605676"/>
    </source>
</evidence>
<reference evidence="1 2" key="1">
    <citation type="submission" date="2021-01" db="EMBL/GenBank/DDBJ databases">
        <title>Carboxyliciviraga sp.nov., isolated from coastal sediments.</title>
        <authorList>
            <person name="Lu D."/>
            <person name="Zhang T."/>
        </authorList>
    </citation>
    <scope>NUCLEOTIDE SEQUENCE [LARGE SCALE GENOMIC DNA]</scope>
    <source>
        <strain evidence="1 2">N1Y132</strain>
    </source>
</reference>